<dbReference type="EMBL" id="JSZA02000375">
    <property type="protein sequence ID" value="TGN99747.1"/>
    <property type="molecule type" value="Genomic_DNA"/>
</dbReference>
<gene>
    <name evidence="1" type="ORF">PN36_34035</name>
</gene>
<reference evidence="1 2" key="1">
    <citation type="journal article" date="2016" name="Front. Microbiol.">
        <title>Single-Cell (Meta-)Genomics of a Dimorphic Candidatus Thiomargarita nelsonii Reveals Genomic Plasticity.</title>
        <authorList>
            <person name="Flood B.E."/>
            <person name="Fliss P."/>
            <person name="Jones D.S."/>
            <person name="Dick G.J."/>
            <person name="Jain S."/>
            <person name="Kaster A.K."/>
            <person name="Winkel M."/>
            <person name="Mussmann M."/>
            <person name="Bailey J."/>
        </authorList>
    </citation>
    <scope>NUCLEOTIDE SEQUENCE [LARGE SCALE GENOMIC DNA]</scope>
    <source>
        <strain evidence="1">Hydrate Ridge</strain>
    </source>
</reference>
<dbReference type="Proteomes" id="UP000030428">
    <property type="component" value="Unassembled WGS sequence"/>
</dbReference>
<evidence type="ECO:0000313" key="1">
    <source>
        <dbReference type="EMBL" id="TGN99747.1"/>
    </source>
</evidence>
<proteinExistence type="predicted"/>
<evidence type="ECO:0000313" key="2">
    <source>
        <dbReference type="Proteomes" id="UP000030428"/>
    </source>
</evidence>
<comment type="caution">
    <text evidence="1">The sequence shown here is derived from an EMBL/GenBank/DDBJ whole genome shotgun (WGS) entry which is preliminary data.</text>
</comment>
<dbReference type="AlphaFoldDB" id="A0A4E0QJP2"/>
<keyword evidence="2" id="KW-1185">Reference proteome</keyword>
<protein>
    <submittedName>
        <fullName evidence="1">Uncharacterized protein</fullName>
    </submittedName>
</protein>
<name>A0A4E0QJP2_9GAMM</name>
<accession>A0A4E0QJP2</accession>
<organism evidence="1 2">
    <name type="scientific">Candidatus Thiomargarita nelsonii</name>
    <dbReference type="NCBI Taxonomy" id="1003181"/>
    <lineage>
        <taxon>Bacteria</taxon>
        <taxon>Pseudomonadati</taxon>
        <taxon>Pseudomonadota</taxon>
        <taxon>Gammaproteobacteria</taxon>
        <taxon>Thiotrichales</taxon>
        <taxon>Thiotrichaceae</taxon>
        <taxon>Thiomargarita</taxon>
    </lineage>
</organism>
<sequence length="111" mass="12428">MLLAIYLDDESDQDSDTQIDMTVNKSVFDLSSKNYTGGKKLNHILRILQADAYSTRYCDNLSTKSAINILVGNSDYAQVAVCSKGLGSYTRYNLPKYNQNDSGRRVSIAFR</sequence>